<feature type="modified residue" description="N6-(pyridoxal phosphate)lysine" evidence="15">
    <location>
        <position position="244"/>
    </location>
</feature>
<dbReference type="GO" id="GO:0008652">
    <property type="term" value="P:amino acid biosynthetic process"/>
    <property type="evidence" value="ECO:0007669"/>
    <property type="project" value="UniProtKB-KW"/>
</dbReference>
<comment type="similarity">
    <text evidence="5">Belongs to the class-IV pyridoxal-phosphate-dependent aminotransferase family.</text>
</comment>
<keyword evidence="11" id="KW-0100">Branched-chain amino acid biosynthesis</keyword>
<dbReference type="InterPro" id="IPR001544">
    <property type="entry name" value="Aminotrans_IV"/>
</dbReference>
<evidence type="ECO:0000256" key="8">
    <source>
        <dbReference type="ARBA" id="ARBA00022605"/>
    </source>
</evidence>
<evidence type="ECO:0000313" key="16">
    <source>
        <dbReference type="EMBL" id="HIT75711.1"/>
    </source>
</evidence>
<evidence type="ECO:0000256" key="3">
    <source>
        <dbReference type="ARBA" id="ARBA00004931"/>
    </source>
</evidence>
<evidence type="ECO:0000256" key="9">
    <source>
        <dbReference type="ARBA" id="ARBA00022679"/>
    </source>
</evidence>
<evidence type="ECO:0000256" key="10">
    <source>
        <dbReference type="ARBA" id="ARBA00022898"/>
    </source>
</evidence>
<dbReference type="GO" id="GO:0004084">
    <property type="term" value="F:branched-chain-amino-acid transaminase activity"/>
    <property type="evidence" value="ECO:0007669"/>
    <property type="project" value="UniProtKB-EC"/>
</dbReference>
<evidence type="ECO:0000256" key="4">
    <source>
        <dbReference type="ARBA" id="ARBA00005072"/>
    </source>
</evidence>
<dbReference type="PANTHER" id="PTHR11825:SF44">
    <property type="entry name" value="BRANCHED-CHAIN-AMINO-ACID AMINOTRANSFERASE"/>
    <property type="match status" value="1"/>
</dbReference>
<dbReference type="Gene3D" id="3.30.470.10">
    <property type="match status" value="1"/>
</dbReference>
<sequence>MVDLPCWTGDSLASPGWGSVGEIADAGLTRTSYHFRVTSFPLQSVPVHPEKGPSSDERRAAALADPGFGRHFSDHVARARWTSDGGWDDTRIGRLADLAMHPASAVMHYGQSIFEGLKAYRHSDDSIWVFRPDRNAARFARSAERLALPVLPEELFVDSVVQLVAADAAWVPTPSGPDGEQSLYLRPVMYASEAFLGVRPAKEITYLAMASPADAYFADGVHGVRLWVCRDWVRAAPGGTGAAKCGGNYAASLVAQEQARARGCDQVLWLDAQQRHIEESGTMNLCLVTDDGELLTPASETILDGVTRDSLLTLAGEHGLTPVMRPVELAELTARILDGGITEAFACGTAAVITPVTALLDGDRDLVVADGRPGPATLALREHLLDLQFGRRPDPYGWLRQVG</sequence>
<gene>
    <name evidence="16" type="ORF">IAA98_09010</name>
</gene>
<keyword evidence="8" id="KW-0028">Amino-acid biosynthesis</keyword>
<dbReference type="CDD" id="cd01557">
    <property type="entry name" value="BCAT_beta_family"/>
    <property type="match status" value="1"/>
</dbReference>
<dbReference type="Gene3D" id="3.20.10.10">
    <property type="entry name" value="D-amino Acid Aminotransferase, subunit A, domain 2"/>
    <property type="match status" value="1"/>
</dbReference>
<keyword evidence="10" id="KW-0663">Pyridoxal phosphate</keyword>
<dbReference type="PIRSF" id="PIRSF006468">
    <property type="entry name" value="BCAT1"/>
    <property type="match status" value="1"/>
</dbReference>
<dbReference type="NCBIfam" id="TIGR01123">
    <property type="entry name" value="ilvE_II"/>
    <property type="match status" value="1"/>
</dbReference>
<protein>
    <recommendedName>
        <fullName evidence="6">branched-chain-amino-acid transaminase</fullName>
        <ecNumber evidence="6">2.6.1.42</ecNumber>
    </recommendedName>
</protein>
<comment type="pathway">
    <text evidence="2">Amino-acid biosynthesis; L-isoleucine biosynthesis; L-isoleucine from 2-oxobutanoate: step 4/4.</text>
</comment>
<evidence type="ECO:0000256" key="6">
    <source>
        <dbReference type="ARBA" id="ARBA00013053"/>
    </source>
</evidence>
<dbReference type="GO" id="GO:0009082">
    <property type="term" value="P:branched-chain amino acid biosynthetic process"/>
    <property type="evidence" value="ECO:0007669"/>
    <property type="project" value="UniProtKB-KW"/>
</dbReference>
<evidence type="ECO:0000256" key="1">
    <source>
        <dbReference type="ARBA" id="ARBA00001933"/>
    </source>
</evidence>
<keyword evidence="9 16" id="KW-0808">Transferase</keyword>
<evidence type="ECO:0000256" key="12">
    <source>
        <dbReference type="ARBA" id="ARBA00048212"/>
    </source>
</evidence>
<dbReference type="InterPro" id="IPR005786">
    <property type="entry name" value="B_amino_transII"/>
</dbReference>
<evidence type="ECO:0000256" key="2">
    <source>
        <dbReference type="ARBA" id="ARBA00004824"/>
    </source>
</evidence>
<name>A0A9D1GY71_9ACTN</name>
<dbReference type="SUPFAM" id="SSF56752">
    <property type="entry name" value="D-aminoacid aminotransferase-like PLP-dependent enzymes"/>
    <property type="match status" value="1"/>
</dbReference>
<dbReference type="InterPro" id="IPR036038">
    <property type="entry name" value="Aminotransferase-like"/>
</dbReference>
<dbReference type="EMBL" id="DVLP01000270">
    <property type="protein sequence ID" value="HIT75711.1"/>
    <property type="molecule type" value="Genomic_DNA"/>
</dbReference>
<dbReference type="PANTHER" id="PTHR11825">
    <property type="entry name" value="SUBGROUP IIII AMINOTRANSFERASE"/>
    <property type="match status" value="1"/>
</dbReference>
<evidence type="ECO:0000313" key="17">
    <source>
        <dbReference type="Proteomes" id="UP000886842"/>
    </source>
</evidence>
<evidence type="ECO:0000256" key="14">
    <source>
        <dbReference type="ARBA" id="ARBA00049229"/>
    </source>
</evidence>
<dbReference type="InterPro" id="IPR033939">
    <property type="entry name" value="BCAT_family"/>
</dbReference>
<comment type="pathway">
    <text evidence="4">Amino-acid biosynthesis; L-leucine biosynthesis; L-leucine from 3-methyl-2-oxobutanoate: step 4/4.</text>
</comment>
<keyword evidence="7 16" id="KW-0032">Aminotransferase</keyword>
<dbReference type="InterPro" id="IPR043132">
    <property type="entry name" value="BCAT-like_C"/>
</dbReference>
<comment type="catalytic activity">
    <reaction evidence="13">
        <text>L-isoleucine + 2-oxoglutarate = (S)-3-methyl-2-oxopentanoate + L-glutamate</text>
        <dbReference type="Rhea" id="RHEA:24801"/>
        <dbReference type="ChEBI" id="CHEBI:16810"/>
        <dbReference type="ChEBI" id="CHEBI:29985"/>
        <dbReference type="ChEBI" id="CHEBI:35146"/>
        <dbReference type="ChEBI" id="CHEBI:58045"/>
        <dbReference type="EC" id="2.6.1.42"/>
    </reaction>
</comment>
<reference evidence="16" key="2">
    <citation type="journal article" date="2021" name="PeerJ">
        <title>Extensive microbial diversity within the chicken gut microbiome revealed by metagenomics and culture.</title>
        <authorList>
            <person name="Gilroy R."/>
            <person name="Ravi A."/>
            <person name="Getino M."/>
            <person name="Pursley I."/>
            <person name="Horton D.L."/>
            <person name="Alikhan N.F."/>
            <person name="Baker D."/>
            <person name="Gharbi K."/>
            <person name="Hall N."/>
            <person name="Watson M."/>
            <person name="Adriaenssens E.M."/>
            <person name="Foster-Nyarko E."/>
            <person name="Jarju S."/>
            <person name="Secka A."/>
            <person name="Antonio M."/>
            <person name="Oren A."/>
            <person name="Chaudhuri R.R."/>
            <person name="La Ragione R."/>
            <person name="Hildebrand F."/>
            <person name="Pallen M.J."/>
        </authorList>
    </citation>
    <scope>NUCLEOTIDE SEQUENCE</scope>
    <source>
        <strain evidence="16">ChiGjej1B1-24693</strain>
    </source>
</reference>
<evidence type="ECO:0000256" key="15">
    <source>
        <dbReference type="PIRSR" id="PIRSR006468-1"/>
    </source>
</evidence>
<dbReference type="InterPro" id="IPR043131">
    <property type="entry name" value="BCAT-like_N"/>
</dbReference>
<comment type="cofactor">
    <cofactor evidence="1">
        <name>pyridoxal 5'-phosphate</name>
        <dbReference type="ChEBI" id="CHEBI:597326"/>
    </cofactor>
</comment>
<accession>A0A9D1GY71</accession>
<dbReference type="AlphaFoldDB" id="A0A9D1GY71"/>
<dbReference type="Pfam" id="PF01063">
    <property type="entry name" value="Aminotran_4"/>
    <property type="match status" value="1"/>
</dbReference>
<dbReference type="Proteomes" id="UP000886842">
    <property type="component" value="Unassembled WGS sequence"/>
</dbReference>
<comment type="catalytic activity">
    <reaction evidence="14">
        <text>L-leucine + 2-oxoglutarate = 4-methyl-2-oxopentanoate + L-glutamate</text>
        <dbReference type="Rhea" id="RHEA:18321"/>
        <dbReference type="ChEBI" id="CHEBI:16810"/>
        <dbReference type="ChEBI" id="CHEBI:17865"/>
        <dbReference type="ChEBI" id="CHEBI:29985"/>
        <dbReference type="ChEBI" id="CHEBI:57427"/>
        <dbReference type="EC" id="2.6.1.42"/>
    </reaction>
</comment>
<proteinExistence type="inferred from homology"/>
<comment type="catalytic activity">
    <reaction evidence="12">
        <text>L-valine + 2-oxoglutarate = 3-methyl-2-oxobutanoate + L-glutamate</text>
        <dbReference type="Rhea" id="RHEA:24813"/>
        <dbReference type="ChEBI" id="CHEBI:11851"/>
        <dbReference type="ChEBI" id="CHEBI:16810"/>
        <dbReference type="ChEBI" id="CHEBI:29985"/>
        <dbReference type="ChEBI" id="CHEBI:57762"/>
        <dbReference type="EC" id="2.6.1.42"/>
    </reaction>
</comment>
<evidence type="ECO:0000256" key="5">
    <source>
        <dbReference type="ARBA" id="ARBA00009320"/>
    </source>
</evidence>
<comment type="caution">
    <text evidence="16">The sequence shown here is derived from an EMBL/GenBank/DDBJ whole genome shotgun (WGS) entry which is preliminary data.</text>
</comment>
<dbReference type="EC" id="2.6.1.42" evidence="6"/>
<evidence type="ECO:0000256" key="13">
    <source>
        <dbReference type="ARBA" id="ARBA00048798"/>
    </source>
</evidence>
<organism evidence="16 17">
    <name type="scientific">Candidatus Avipropionibacterium avicola</name>
    <dbReference type="NCBI Taxonomy" id="2840701"/>
    <lineage>
        <taxon>Bacteria</taxon>
        <taxon>Bacillati</taxon>
        <taxon>Actinomycetota</taxon>
        <taxon>Actinomycetes</taxon>
        <taxon>Propionibacteriales</taxon>
        <taxon>Propionibacteriaceae</taxon>
        <taxon>Propionibacteriaceae incertae sedis</taxon>
        <taxon>Candidatus Avipropionibacterium</taxon>
    </lineage>
</organism>
<evidence type="ECO:0000256" key="11">
    <source>
        <dbReference type="ARBA" id="ARBA00023304"/>
    </source>
</evidence>
<evidence type="ECO:0000256" key="7">
    <source>
        <dbReference type="ARBA" id="ARBA00022576"/>
    </source>
</evidence>
<comment type="pathway">
    <text evidence="3">Amino-acid biosynthesis; L-valine biosynthesis; L-valine from pyruvate: step 4/4.</text>
</comment>
<reference evidence="16" key="1">
    <citation type="submission" date="2020-10" db="EMBL/GenBank/DDBJ databases">
        <authorList>
            <person name="Gilroy R."/>
        </authorList>
    </citation>
    <scope>NUCLEOTIDE SEQUENCE</scope>
    <source>
        <strain evidence="16">ChiGjej1B1-24693</strain>
    </source>
</reference>
<dbReference type="NCBIfam" id="NF009897">
    <property type="entry name" value="PRK13357.1"/>
    <property type="match status" value="1"/>
</dbReference>